<reference evidence="1" key="2">
    <citation type="submission" date="2025-09" db="UniProtKB">
        <authorList>
            <consortium name="Ensembl"/>
        </authorList>
    </citation>
    <scope>IDENTIFICATION</scope>
</reference>
<keyword evidence="2" id="KW-1185">Reference proteome</keyword>
<protein>
    <submittedName>
        <fullName evidence="1">Uncharacterized protein</fullName>
    </submittedName>
</protein>
<accession>A0A3B3C2F4</accession>
<dbReference type="PaxDb" id="30732-ENSOMEP00000011242"/>
<evidence type="ECO:0000313" key="2">
    <source>
        <dbReference type="Proteomes" id="UP000261560"/>
    </source>
</evidence>
<evidence type="ECO:0000313" key="1">
    <source>
        <dbReference type="Ensembl" id="ENSOMEP00000011242.1"/>
    </source>
</evidence>
<proteinExistence type="predicted"/>
<dbReference type="Ensembl" id="ENSOMET00000018280.1">
    <property type="protein sequence ID" value="ENSOMEP00000011242.1"/>
    <property type="gene ID" value="ENSOMEG00000000752.1"/>
</dbReference>
<name>A0A3B3C2F4_ORYME</name>
<sequence length="127" mass="14116">MNSKFIVCAPSAVLLTTPSKDRASQSLHTLHENGEKLFCSSCHFVIEHKRKSSIEMFLAQKHHTMTSIKVKANICVIMSDASSLSSLWMHRWKDGCFFPSIIIPSGPEAPSDHGNCSLQMMNEPLKG</sequence>
<reference evidence="1" key="1">
    <citation type="submission" date="2025-08" db="UniProtKB">
        <authorList>
            <consortium name="Ensembl"/>
        </authorList>
    </citation>
    <scope>IDENTIFICATION</scope>
</reference>
<dbReference type="AlphaFoldDB" id="A0A3B3C2F4"/>
<organism evidence="1 2">
    <name type="scientific">Oryzias melastigma</name>
    <name type="common">Marine medaka</name>
    <dbReference type="NCBI Taxonomy" id="30732"/>
    <lineage>
        <taxon>Eukaryota</taxon>
        <taxon>Metazoa</taxon>
        <taxon>Chordata</taxon>
        <taxon>Craniata</taxon>
        <taxon>Vertebrata</taxon>
        <taxon>Euteleostomi</taxon>
        <taxon>Actinopterygii</taxon>
        <taxon>Neopterygii</taxon>
        <taxon>Teleostei</taxon>
        <taxon>Neoteleostei</taxon>
        <taxon>Acanthomorphata</taxon>
        <taxon>Ovalentaria</taxon>
        <taxon>Atherinomorphae</taxon>
        <taxon>Beloniformes</taxon>
        <taxon>Adrianichthyidae</taxon>
        <taxon>Oryziinae</taxon>
        <taxon>Oryzias</taxon>
    </lineage>
</organism>
<dbReference type="Proteomes" id="UP000261560">
    <property type="component" value="Unplaced"/>
</dbReference>